<dbReference type="EMBL" id="KB292315">
    <property type="protein sequence ID" value="ELU17772.1"/>
    <property type="molecule type" value="Genomic_DNA"/>
</dbReference>
<reference evidence="2" key="3">
    <citation type="submission" date="2015-06" db="UniProtKB">
        <authorList>
            <consortium name="EnsemblMetazoa"/>
        </authorList>
    </citation>
    <scope>IDENTIFICATION</scope>
</reference>
<evidence type="ECO:0000313" key="2">
    <source>
        <dbReference type="EnsemblMetazoa" id="CapteP210095"/>
    </source>
</evidence>
<dbReference type="PANTHER" id="PTHR34415">
    <property type="entry name" value="INTEGRASE CATALYTIC DOMAIN-CONTAINING PROTEIN"/>
    <property type="match status" value="1"/>
</dbReference>
<evidence type="ECO:0000313" key="3">
    <source>
        <dbReference type="Proteomes" id="UP000014760"/>
    </source>
</evidence>
<evidence type="ECO:0000313" key="1">
    <source>
        <dbReference type="EMBL" id="ELU17772.1"/>
    </source>
</evidence>
<dbReference type="OrthoDB" id="6124089at2759"/>
<reference evidence="3" key="1">
    <citation type="submission" date="2012-12" db="EMBL/GenBank/DDBJ databases">
        <authorList>
            <person name="Hellsten U."/>
            <person name="Grimwood J."/>
            <person name="Chapman J.A."/>
            <person name="Shapiro H."/>
            <person name="Aerts A."/>
            <person name="Otillar R.P."/>
            <person name="Terry A.Y."/>
            <person name="Boore J.L."/>
            <person name="Simakov O."/>
            <person name="Marletaz F."/>
            <person name="Cho S.-J."/>
            <person name="Edsinger-Gonzales E."/>
            <person name="Havlak P."/>
            <person name="Kuo D.-H."/>
            <person name="Larsson T."/>
            <person name="Lv J."/>
            <person name="Arendt D."/>
            <person name="Savage R."/>
            <person name="Osoegawa K."/>
            <person name="de Jong P."/>
            <person name="Lindberg D.R."/>
            <person name="Seaver E.C."/>
            <person name="Weisblat D.A."/>
            <person name="Putnam N.H."/>
            <person name="Grigoriev I.V."/>
            <person name="Rokhsar D.S."/>
        </authorList>
    </citation>
    <scope>NUCLEOTIDE SEQUENCE</scope>
    <source>
        <strain evidence="3">I ESC-2004</strain>
    </source>
</reference>
<dbReference type="PANTHER" id="PTHR34415:SF1">
    <property type="entry name" value="INTEGRASE CATALYTIC DOMAIN-CONTAINING PROTEIN"/>
    <property type="match status" value="1"/>
</dbReference>
<dbReference type="OMA" id="EGMCISK"/>
<name>R7VGT8_CAPTE</name>
<dbReference type="EnsemblMetazoa" id="CapteT210095">
    <property type="protein sequence ID" value="CapteP210095"/>
    <property type="gene ID" value="CapteG210095"/>
</dbReference>
<organism evidence="1">
    <name type="scientific">Capitella teleta</name>
    <name type="common">Polychaete worm</name>
    <dbReference type="NCBI Taxonomy" id="283909"/>
    <lineage>
        <taxon>Eukaryota</taxon>
        <taxon>Metazoa</taxon>
        <taxon>Spiralia</taxon>
        <taxon>Lophotrochozoa</taxon>
        <taxon>Annelida</taxon>
        <taxon>Polychaeta</taxon>
        <taxon>Sedentaria</taxon>
        <taxon>Scolecida</taxon>
        <taxon>Capitellidae</taxon>
        <taxon>Capitella</taxon>
    </lineage>
</organism>
<keyword evidence="3" id="KW-1185">Reference proteome</keyword>
<reference evidence="1 3" key="2">
    <citation type="journal article" date="2013" name="Nature">
        <title>Insights into bilaterian evolution from three spiralian genomes.</title>
        <authorList>
            <person name="Simakov O."/>
            <person name="Marletaz F."/>
            <person name="Cho S.J."/>
            <person name="Edsinger-Gonzales E."/>
            <person name="Havlak P."/>
            <person name="Hellsten U."/>
            <person name="Kuo D.H."/>
            <person name="Larsson T."/>
            <person name="Lv J."/>
            <person name="Arendt D."/>
            <person name="Savage R."/>
            <person name="Osoegawa K."/>
            <person name="de Jong P."/>
            <person name="Grimwood J."/>
            <person name="Chapman J.A."/>
            <person name="Shapiro H."/>
            <person name="Aerts A."/>
            <person name="Otillar R.P."/>
            <person name="Terry A.Y."/>
            <person name="Boore J.L."/>
            <person name="Grigoriev I.V."/>
            <person name="Lindberg D.R."/>
            <person name="Seaver E.C."/>
            <person name="Weisblat D.A."/>
            <person name="Putnam N.H."/>
            <person name="Rokhsar D.S."/>
        </authorList>
    </citation>
    <scope>NUCLEOTIDE SEQUENCE</scope>
    <source>
        <strain evidence="1 3">I ESC-2004</strain>
    </source>
</reference>
<dbReference type="Proteomes" id="UP000014760">
    <property type="component" value="Unassembled WGS sequence"/>
</dbReference>
<gene>
    <name evidence="1" type="ORF">CAPTEDRAFT_210095</name>
</gene>
<sequence>MDMLFLEPCSSLSQIREQMLVLLGKISCGINLSDTTNWSRKNGSINERTTGWREDLICQDRLTGLLKHKEKKMGGRLNNKKALTHDTIVKVYKYLENYAETHSLALPGRVPGFRKDNLRLLPSSHTKTHVFNQYKLSLSGSVRDYLSLEKQLMERQLYQGMSEKAKSTCQQLSITGLQRSAPCSWQISMHYSFDFAQQVHLPSDPLQPGPIYFLTPHKVGFFGVHCEGVAWQVNFLIDEAHCIGKGSNSVISYLH</sequence>
<dbReference type="AlphaFoldDB" id="R7VGT8"/>
<dbReference type="EMBL" id="AMQN01016693">
    <property type="status" value="NOT_ANNOTATED_CDS"/>
    <property type="molecule type" value="Genomic_DNA"/>
</dbReference>
<proteinExistence type="predicted"/>
<accession>R7VGT8</accession>
<protein>
    <submittedName>
        <fullName evidence="1 2">Uncharacterized protein</fullName>
    </submittedName>
</protein>
<dbReference type="HOGENOM" id="CLU_1090871_0_0_1"/>